<accession>A0ABT1YPC6</accession>
<organism evidence="2 3">
    <name type="scientific">Paenibacillus radicis</name>
    <name type="common">ex Xue et al. 2023</name>
    <dbReference type="NCBI Taxonomy" id="2972489"/>
    <lineage>
        <taxon>Bacteria</taxon>
        <taxon>Bacillati</taxon>
        <taxon>Bacillota</taxon>
        <taxon>Bacilli</taxon>
        <taxon>Bacillales</taxon>
        <taxon>Paenibacillaceae</taxon>
        <taxon>Paenibacillus</taxon>
    </lineage>
</organism>
<dbReference type="EMBL" id="JANQBD010000024">
    <property type="protein sequence ID" value="MCR8635027.1"/>
    <property type="molecule type" value="Genomic_DNA"/>
</dbReference>
<proteinExistence type="predicted"/>
<evidence type="ECO:0000313" key="3">
    <source>
        <dbReference type="Proteomes" id="UP001300012"/>
    </source>
</evidence>
<dbReference type="Pfam" id="PF19912">
    <property type="entry name" value="DUF6385"/>
    <property type="match status" value="1"/>
</dbReference>
<dbReference type="Proteomes" id="UP001300012">
    <property type="component" value="Unassembled WGS sequence"/>
</dbReference>
<sequence>MPALKYTACRKTLTSCCCHRKKKYSHRCMSQKKLFPKKKTYRKHKYIIIKKCCKPIRPIIKKLRVNVQRTRFIEQERLGVTTENEWKPSLLVNSSLLKLYTYSIVNRGNHASEVKVEISPNGLDFMQDSKMVVAAGTTQAIVPMRYLKFTRFSVKSQQLDQPTMLDIYFQAQTQG</sequence>
<evidence type="ECO:0000313" key="2">
    <source>
        <dbReference type="EMBL" id="MCR8635027.1"/>
    </source>
</evidence>
<feature type="domain" description="DUF6385" evidence="1">
    <location>
        <begin position="94"/>
        <end position="173"/>
    </location>
</feature>
<dbReference type="RefSeq" id="WP_258216577.1">
    <property type="nucleotide sequence ID" value="NZ_JANQBD010000024.1"/>
</dbReference>
<name>A0ABT1YPC6_9BACL</name>
<dbReference type="InterPro" id="IPR045965">
    <property type="entry name" value="DUF6385"/>
</dbReference>
<reference evidence="2 3" key="1">
    <citation type="submission" date="2022-08" db="EMBL/GenBank/DDBJ databases">
        <title>Paenibacillus endoradicis sp. nov., Paenibacillus radicibacter sp. nov and Paenibacillus pararadicis sp. nov., three cold-adapted plant growth-promoting bacteria isolated from root of Larix gmelinii in Great Khingan.</title>
        <authorList>
            <person name="Xue H."/>
        </authorList>
    </citation>
    <scope>NUCLEOTIDE SEQUENCE [LARGE SCALE GENOMIC DNA]</scope>
    <source>
        <strain evidence="2 3">N5-1-1-5</strain>
    </source>
</reference>
<evidence type="ECO:0000259" key="1">
    <source>
        <dbReference type="Pfam" id="PF19912"/>
    </source>
</evidence>
<keyword evidence="3" id="KW-1185">Reference proteome</keyword>
<gene>
    <name evidence="2" type="ORF">NV381_27890</name>
</gene>
<protein>
    <submittedName>
        <fullName evidence="2">DUF6385 domain-containing protein</fullName>
    </submittedName>
</protein>
<comment type="caution">
    <text evidence="2">The sequence shown here is derived from an EMBL/GenBank/DDBJ whole genome shotgun (WGS) entry which is preliminary data.</text>
</comment>